<dbReference type="Proteomes" id="UP000514704">
    <property type="component" value="Chromosome"/>
</dbReference>
<feature type="compositionally biased region" description="Basic and acidic residues" evidence="5">
    <location>
        <begin position="273"/>
        <end position="283"/>
    </location>
</feature>
<evidence type="ECO:0000256" key="5">
    <source>
        <dbReference type="SAM" id="MobiDB-lite"/>
    </source>
</evidence>
<name>A0A7D7YE52_9MOLU</name>
<comment type="function">
    <text evidence="4">The pyruvate dehydrogenase complex catalyzes the overall conversion of pyruvate to acetyl-CoA and CO(2). It contains multiple copies of three enzymatic components: pyruvate dehydrogenase (E1), dihydrolipoamide acetyltransferase (E2) and lipoamide dehydrogenase (E3).</text>
</comment>
<evidence type="ECO:0000259" key="6">
    <source>
        <dbReference type="Pfam" id="PF00676"/>
    </source>
</evidence>
<sequence length="359" mass="40673">MAIIVKNKIPELLHRVMDNEGRIIDPSYVQKLSDERVIEAYYYMNLSRTLDKKMLTWQRSGKMLTLAPNLGEEALQLGTSLAMTKKDWLVPAFRSGALMLHRGVKPYQQMLYWNGNEKGNVFDEGVRVIPINITIGAQYSQAAGIGYALKQNKERAAAVTFIGDGGTAEGEFYEAMNMAAIHKWQTVFCVNNNQFAISTRTHLESAVSDISTKAIAVNMPRVRVDGNDLLACYDAMLEAIEYSRSGMGPIFVEFVTYRQGPHTTSDDPSVYRTKQEEEEAKKSDPIERVKKFLMAKGLWDEAKEQTMFEQIEAKIAEDYEVMLQHIKTTVDDVFDHTYATMTDNLVEQKAVAKKYFGDK</sequence>
<reference evidence="7 8" key="1">
    <citation type="journal article" date="2017" name="Int. J. Syst. Evol. Microbiol.">
        <title>Mycoplasma tullyi sp. nov., isolated from penguins of the genus Spheniscus.</title>
        <authorList>
            <person name="Yavari C.A."/>
            <person name="Ramirez A.S."/>
            <person name="Nicholas R.A.J."/>
            <person name="Radford A.D."/>
            <person name="Darby A.C."/>
            <person name="Bradbury J.M."/>
        </authorList>
    </citation>
    <scope>NUCLEOTIDE SEQUENCE [LARGE SCALE GENOMIC DNA]</scope>
    <source>
        <strain evidence="7 8">56A97T</strain>
    </source>
</reference>
<dbReference type="InterPro" id="IPR029061">
    <property type="entry name" value="THDP-binding"/>
</dbReference>
<evidence type="ECO:0000313" key="8">
    <source>
        <dbReference type="Proteomes" id="UP000514704"/>
    </source>
</evidence>
<dbReference type="PANTHER" id="PTHR43380">
    <property type="entry name" value="2-OXOISOVALERATE DEHYDROGENASE SUBUNIT ALPHA, MITOCHONDRIAL"/>
    <property type="match status" value="1"/>
</dbReference>
<dbReference type="EMBL" id="CP059674">
    <property type="protein sequence ID" value="QMT98338.1"/>
    <property type="molecule type" value="Genomic_DNA"/>
</dbReference>
<evidence type="ECO:0000313" key="7">
    <source>
        <dbReference type="EMBL" id="QMT98338.1"/>
    </source>
</evidence>
<organism evidence="7 8">
    <name type="scientific">Mycoplasma tullyi</name>
    <dbReference type="NCBI Taxonomy" id="1612150"/>
    <lineage>
        <taxon>Bacteria</taxon>
        <taxon>Bacillati</taxon>
        <taxon>Mycoplasmatota</taxon>
        <taxon>Mollicutes</taxon>
        <taxon>Mycoplasmataceae</taxon>
        <taxon>Mycoplasma</taxon>
    </lineage>
</organism>
<evidence type="ECO:0000256" key="3">
    <source>
        <dbReference type="ARBA" id="ARBA00023052"/>
    </source>
</evidence>
<dbReference type="EC" id="1.2.4.1" evidence="4"/>
<dbReference type="Pfam" id="PF00676">
    <property type="entry name" value="E1_dh"/>
    <property type="match status" value="1"/>
</dbReference>
<dbReference type="PANTHER" id="PTHR43380:SF1">
    <property type="entry name" value="2-OXOISOVALERATE DEHYDROGENASE SUBUNIT ALPHA, MITOCHONDRIAL"/>
    <property type="match status" value="1"/>
</dbReference>
<dbReference type="InterPro" id="IPR050771">
    <property type="entry name" value="Alpha-ketoacid_DH_E1_comp"/>
</dbReference>
<dbReference type="InterPro" id="IPR017596">
    <property type="entry name" value="PdhA/BkdA"/>
</dbReference>
<comment type="cofactor">
    <cofactor evidence="1 4">
        <name>thiamine diphosphate</name>
        <dbReference type="ChEBI" id="CHEBI:58937"/>
    </cofactor>
</comment>
<feature type="region of interest" description="Disordered" evidence="5">
    <location>
        <begin position="261"/>
        <end position="283"/>
    </location>
</feature>
<feature type="domain" description="Dehydrogenase E1 component" evidence="6">
    <location>
        <begin position="44"/>
        <end position="320"/>
    </location>
</feature>
<dbReference type="CDD" id="cd02000">
    <property type="entry name" value="TPP_E1_PDC_ADC_BCADC"/>
    <property type="match status" value="1"/>
</dbReference>
<evidence type="ECO:0000256" key="2">
    <source>
        <dbReference type="ARBA" id="ARBA00023002"/>
    </source>
</evidence>
<comment type="subunit">
    <text evidence="4">Heterodimer of an alpha and a beta chain.</text>
</comment>
<comment type="catalytic activity">
    <reaction evidence="4">
        <text>N(6)-[(R)-lipoyl]-L-lysyl-[protein] + pyruvate + H(+) = N(6)-[(R)-S(8)-acetyldihydrolipoyl]-L-lysyl-[protein] + CO2</text>
        <dbReference type="Rhea" id="RHEA:19189"/>
        <dbReference type="Rhea" id="RHEA-COMP:10474"/>
        <dbReference type="Rhea" id="RHEA-COMP:10478"/>
        <dbReference type="ChEBI" id="CHEBI:15361"/>
        <dbReference type="ChEBI" id="CHEBI:15378"/>
        <dbReference type="ChEBI" id="CHEBI:16526"/>
        <dbReference type="ChEBI" id="CHEBI:83099"/>
        <dbReference type="ChEBI" id="CHEBI:83111"/>
        <dbReference type="EC" id="1.2.4.1"/>
    </reaction>
</comment>
<protein>
    <recommendedName>
        <fullName evidence="4">Pyruvate dehydrogenase E1 component subunit alpha</fullName>
        <ecNumber evidence="4">1.2.4.1</ecNumber>
    </recommendedName>
</protein>
<keyword evidence="4 7" id="KW-0670">Pyruvate</keyword>
<dbReference type="GO" id="GO:0009083">
    <property type="term" value="P:branched-chain amino acid catabolic process"/>
    <property type="evidence" value="ECO:0007669"/>
    <property type="project" value="TreeGrafter"/>
</dbReference>
<dbReference type="NCBIfam" id="TIGR03181">
    <property type="entry name" value="PDH_E1_alph_x"/>
    <property type="match status" value="1"/>
</dbReference>
<accession>A0A7D7YE52</accession>
<evidence type="ECO:0000256" key="4">
    <source>
        <dbReference type="RuleBase" id="RU366007"/>
    </source>
</evidence>
<dbReference type="AlphaFoldDB" id="A0A7D7YE52"/>
<proteinExistence type="predicted"/>
<keyword evidence="2 4" id="KW-0560">Oxidoreductase</keyword>
<dbReference type="KEGG" id="mtuy:H3143_02420"/>
<gene>
    <name evidence="7" type="primary">pdhA</name>
    <name evidence="7" type="ORF">H3143_02420</name>
</gene>
<keyword evidence="8" id="KW-1185">Reference proteome</keyword>
<dbReference type="GO" id="GO:0004739">
    <property type="term" value="F:pyruvate dehydrogenase (acetyl-transferring) activity"/>
    <property type="evidence" value="ECO:0007669"/>
    <property type="project" value="UniProtKB-UniRule"/>
</dbReference>
<dbReference type="SUPFAM" id="SSF52518">
    <property type="entry name" value="Thiamin diphosphate-binding fold (THDP-binding)"/>
    <property type="match status" value="1"/>
</dbReference>
<dbReference type="RefSeq" id="WP_182078625.1">
    <property type="nucleotide sequence ID" value="NZ_CP059674.1"/>
</dbReference>
<dbReference type="InterPro" id="IPR001017">
    <property type="entry name" value="DH_E1"/>
</dbReference>
<evidence type="ECO:0000256" key="1">
    <source>
        <dbReference type="ARBA" id="ARBA00001964"/>
    </source>
</evidence>
<keyword evidence="3 4" id="KW-0786">Thiamine pyrophosphate</keyword>
<dbReference type="Gene3D" id="3.40.50.970">
    <property type="match status" value="1"/>
</dbReference>